<dbReference type="InterPro" id="IPR013644">
    <property type="entry name" value="DXP_reductoisomerase_C"/>
</dbReference>
<dbReference type="PIRSF" id="PIRSF006205">
    <property type="entry name" value="Dxp_reductismrs"/>
    <property type="match status" value="1"/>
</dbReference>
<feature type="binding site" evidence="9">
    <location>
        <position position="38"/>
    </location>
    <ligand>
        <name>NADPH</name>
        <dbReference type="ChEBI" id="CHEBI:57783"/>
    </ligand>
</feature>
<feature type="binding site" evidence="9">
    <location>
        <position position="177"/>
    </location>
    <ligand>
        <name>1-deoxy-D-xylulose 5-phosphate</name>
        <dbReference type="ChEBI" id="CHEBI:57792"/>
    </ligand>
</feature>
<dbReference type="OrthoDB" id="9806546at2"/>
<dbReference type="Pfam" id="PF13288">
    <property type="entry name" value="DXPR_C"/>
    <property type="match status" value="1"/>
</dbReference>
<comment type="function">
    <text evidence="9">Catalyzes the NADPH-dependent rearrangement and reduction of 1-deoxy-D-xylulose-5-phosphate (DXP) to 2-C-methyl-D-erythritol 4-phosphate (MEP).</text>
</comment>
<comment type="catalytic activity">
    <reaction evidence="8">
        <text>2-C-methyl-D-erythritol 4-phosphate + NADP(+) = 1-deoxy-D-xylulose 5-phosphate + NADPH + H(+)</text>
        <dbReference type="Rhea" id="RHEA:13717"/>
        <dbReference type="ChEBI" id="CHEBI:15378"/>
        <dbReference type="ChEBI" id="CHEBI:57783"/>
        <dbReference type="ChEBI" id="CHEBI:57792"/>
        <dbReference type="ChEBI" id="CHEBI:58262"/>
        <dbReference type="ChEBI" id="CHEBI:58349"/>
        <dbReference type="EC" id="1.1.1.267"/>
    </reaction>
    <physiologicalReaction direction="right-to-left" evidence="8">
        <dbReference type="Rhea" id="RHEA:13719"/>
    </physiologicalReaction>
</comment>
<feature type="binding site" evidence="9">
    <location>
        <position position="153"/>
    </location>
    <ligand>
        <name>Mn(2+)</name>
        <dbReference type="ChEBI" id="CHEBI:29035"/>
    </ligand>
</feature>
<feature type="binding site" evidence="9">
    <location>
        <position position="206"/>
    </location>
    <ligand>
        <name>NADPH</name>
        <dbReference type="ChEBI" id="CHEBI:57783"/>
    </ligand>
</feature>
<feature type="binding site" evidence="9">
    <location>
        <position position="153"/>
    </location>
    <ligand>
        <name>1-deoxy-D-xylulose 5-phosphate</name>
        <dbReference type="ChEBI" id="CHEBI:57792"/>
    </ligand>
</feature>
<feature type="binding site" evidence="9">
    <location>
        <position position="125"/>
    </location>
    <ligand>
        <name>NADPH</name>
        <dbReference type="ChEBI" id="CHEBI:57783"/>
    </ligand>
</feature>
<dbReference type="InterPro" id="IPR026877">
    <property type="entry name" value="DXPR_C"/>
</dbReference>
<keyword evidence="6 9" id="KW-0464">Manganese</keyword>
<dbReference type="Gene3D" id="1.10.1740.10">
    <property type="match status" value="1"/>
</dbReference>
<feature type="binding site" evidence="9">
    <location>
        <position position="37"/>
    </location>
    <ligand>
        <name>NADPH</name>
        <dbReference type="ChEBI" id="CHEBI:57783"/>
    </ligand>
</feature>
<evidence type="ECO:0000256" key="6">
    <source>
        <dbReference type="ARBA" id="ARBA00023211"/>
    </source>
</evidence>
<gene>
    <name evidence="9" type="primary">dxr</name>
    <name evidence="13" type="ORF">EDD62_0503</name>
</gene>
<dbReference type="GO" id="GO:0030604">
    <property type="term" value="F:1-deoxy-D-xylulose-5-phosphate reductoisomerase activity"/>
    <property type="evidence" value="ECO:0007669"/>
    <property type="project" value="UniProtKB-UniRule"/>
</dbReference>
<comment type="caution">
    <text evidence="9">Lacks conserved residue(s) required for the propagation of feature annotation.</text>
</comment>
<comment type="pathway">
    <text evidence="1 9">Isoprenoid biosynthesis; isopentenyl diphosphate biosynthesis via DXP pathway; isopentenyl diphosphate from 1-deoxy-D-xylulose 5-phosphate: step 1/6.</text>
</comment>
<dbReference type="NCBIfam" id="TIGR00243">
    <property type="entry name" value="Dxr"/>
    <property type="match status" value="1"/>
</dbReference>
<feature type="binding site" evidence="9">
    <location>
        <position position="13"/>
    </location>
    <ligand>
        <name>NADPH</name>
        <dbReference type="ChEBI" id="CHEBI:57783"/>
    </ligand>
</feature>
<feature type="domain" description="1-deoxy-D-xylulose 5-phosphate reductoisomerase C-terminal" evidence="11">
    <location>
        <begin position="147"/>
        <end position="230"/>
    </location>
</feature>
<feature type="binding site" evidence="9">
    <location>
        <position position="218"/>
    </location>
    <ligand>
        <name>1-deoxy-D-xylulose 5-phosphate</name>
        <dbReference type="ChEBI" id="CHEBI:57792"/>
    </ligand>
</feature>
<dbReference type="PANTHER" id="PTHR30525">
    <property type="entry name" value="1-DEOXY-D-XYLULOSE 5-PHOSPHATE REDUCTOISOMERASE"/>
    <property type="match status" value="1"/>
</dbReference>
<feature type="binding site" evidence="9">
    <location>
        <position position="36"/>
    </location>
    <ligand>
        <name>NADPH</name>
        <dbReference type="ChEBI" id="CHEBI:57783"/>
    </ligand>
</feature>
<keyword evidence="14" id="KW-1185">Reference proteome</keyword>
<dbReference type="SUPFAM" id="SSF69055">
    <property type="entry name" value="1-deoxy-D-xylulose-5-phosphate reductoisomerase, C-terminal domain"/>
    <property type="match status" value="1"/>
</dbReference>
<feature type="binding site" evidence="9">
    <location>
        <position position="152"/>
    </location>
    <ligand>
        <name>1-deoxy-D-xylulose 5-phosphate</name>
        <dbReference type="ChEBI" id="CHEBI:57792"/>
    </ligand>
</feature>
<sequence>MKKIGLIGASGSIGQQTLDVIKRHSDVFELIAVSVGRNTEFMKSIITNFNPKFIAVQDEQCYLEIKQFINEKALSHIELTYGNDALINIATHEEVDTFVNAISGSIGIRSTVEAIKARKNIALANKETLVSAGAIIMPLAKQNNVSIVPIDSEHSAILQALNGEKKDNIKRLIITASGGSFRDLTRDQLKNVNVDEALNHPNWSMGKKITIDSATMMNKALELIEAKWLFDLDMNKIESVLHRESTVHSMVEYVDTSIMAQLGTPDMRTVIQYALTYPERLALDIPTLDFKSRLNLSFEPMDDRRYPFMKLVYDVMDSGHTMPAVMNAANEYGVHQFLQRKIKFLEIEDLVFDAVQHHKMIKNPTLEDILYVDEVYKRGEQIQ</sequence>
<comment type="similarity">
    <text evidence="2 9">Belongs to the DXR family.</text>
</comment>
<evidence type="ECO:0000256" key="3">
    <source>
        <dbReference type="ARBA" id="ARBA00022723"/>
    </source>
</evidence>
<evidence type="ECO:0000256" key="4">
    <source>
        <dbReference type="ARBA" id="ARBA00022857"/>
    </source>
</evidence>
<proteinExistence type="inferred from homology"/>
<dbReference type="GO" id="GO:0030145">
    <property type="term" value="F:manganese ion binding"/>
    <property type="evidence" value="ECO:0007669"/>
    <property type="project" value="TreeGrafter"/>
</dbReference>
<dbReference type="Pfam" id="PF02670">
    <property type="entry name" value="DXP_reductoisom"/>
    <property type="match status" value="1"/>
</dbReference>
<name>A0A3N5C6B8_9BACL</name>
<dbReference type="RefSeq" id="WP_123807401.1">
    <property type="nucleotide sequence ID" value="NZ_RKRK01000002.1"/>
</dbReference>
<accession>A0A3N5C6B8</accession>
<feature type="binding site" evidence="9">
    <location>
        <position position="126"/>
    </location>
    <ligand>
        <name>1-deoxy-D-xylulose 5-phosphate</name>
        <dbReference type="ChEBI" id="CHEBI:57792"/>
    </ligand>
</feature>
<dbReference type="AlphaFoldDB" id="A0A3N5C6B8"/>
<dbReference type="InterPro" id="IPR036291">
    <property type="entry name" value="NAD(P)-bd_dom_sf"/>
</dbReference>
<evidence type="ECO:0000259" key="11">
    <source>
        <dbReference type="Pfam" id="PF08436"/>
    </source>
</evidence>
<keyword evidence="13" id="KW-0413">Isomerase</keyword>
<feature type="binding site" evidence="9">
    <location>
        <position position="213"/>
    </location>
    <ligand>
        <name>1-deoxy-D-xylulose 5-phosphate</name>
        <dbReference type="ChEBI" id="CHEBI:57792"/>
    </ligand>
</feature>
<reference evidence="13 14" key="1">
    <citation type="submission" date="2018-11" db="EMBL/GenBank/DDBJ databases">
        <title>Genomic Encyclopedia of Type Strains, Phase IV (KMG-IV): sequencing the most valuable type-strain genomes for metagenomic binning, comparative biology and taxonomic classification.</title>
        <authorList>
            <person name="Goeker M."/>
        </authorList>
    </citation>
    <scope>NUCLEOTIDE SEQUENCE [LARGE SCALE GENOMIC DNA]</scope>
    <source>
        <strain evidence="13 14">DSM 29158</strain>
    </source>
</reference>
<dbReference type="InterPro" id="IPR036169">
    <property type="entry name" value="DXPR_C_sf"/>
</dbReference>
<organism evidence="13 14">
    <name type="scientific">Abyssicoccus albus</name>
    <dbReference type="NCBI Taxonomy" id="1817405"/>
    <lineage>
        <taxon>Bacteria</taxon>
        <taxon>Bacillati</taxon>
        <taxon>Bacillota</taxon>
        <taxon>Bacilli</taxon>
        <taxon>Bacillales</taxon>
        <taxon>Abyssicoccaceae</taxon>
    </lineage>
</organism>
<evidence type="ECO:0000259" key="12">
    <source>
        <dbReference type="Pfam" id="PF13288"/>
    </source>
</evidence>
<feature type="binding site" evidence="9">
    <location>
        <position position="12"/>
    </location>
    <ligand>
        <name>NADPH</name>
        <dbReference type="ChEBI" id="CHEBI:57783"/>
    </ligand>
</feature>
<keyword evidence="7 9" id="KW-0414">Isoprene biosynthesis</keyword>
<dbReference type="Pfam" id="PF08436">
    <property type="entry name" value="DXP_redisom_C"/>
    <property type="match status" value="1"/>
</dbReference>
<comment type="caution">
    <text evidence="13">The sequence shown here is derived from an EMBL/GenBank/DDBJ whole genome shotgun (WGS) entry which is preliminary data.</text>
</comment>
<feature type="domain" description="DXP reductoisomerase C-terminal" evidence="12">
    <location>
        <begin position="262"/>
        <end position="376"/>
    </location>
</feature>
<dbReference type="UniPathway" id="UPA00056">
    <property type="reaction ID" value="UER00092"/>
</dbReference>
<evidence type="ECO:0000313" key="14">
    <source>
        <dbReference type="Proteomes" id="UP000277108"/>
    </source>
</evidence>
<dbReference type="Gene3D" id="3.40.50.720">
    <property type="entry name" value="NAD(P)-binding Rossmann-like Domain"/>
    <property type="match status" value="1"/>
</dbReference>
<evidence type="ECO:0000256" key="1">
    <source>
        <dbReference type="ARBA" id="ARBA00005094"/>
    </source>
</evidence>
<feature type="binding site" evidence="9">
    <location>
        <position position="222"/>
    </location>
    <ligand>
        <name>Mn(2+)</name>
        <dbReference type="ChEBI" id="CHEBI:29035"/>
    </ligand>
</feature>
<evidence type="ECO:0000256" key="7">
    <source>
        <dbReference type="ARBA" id="ARBA00023229"/>
    </source>
</evidence>
<dbReference type="Proteomes" id="UP000277108">
    <property type="component" value="Unassembled WGS sequence"/>
</dbReference>
<protein>
    <recommendedName>
        <fullName evidence="9">1-deoxy-D-xylulose 5-phosphate reductoisomerase</fullName>
        <shortName evidence="9">DXP reductoisomerase</shortName>
        <ecNumber evidence="9">1.1.1.267</ecNumber>
    </recommendedName>
    <alternativeName>
        <fullName evidence="9">1-deoxyxylulose-5-phosphate reductoisomerase</fullName>
    </alternativeName>
    <alternativeName>
        <fullName evidence="9">2-C-methyl-D-erythritol 4-phosphate synthase</fullName>
    </alternativeName>
</protein>
<dbReference type="PANTHER" id="PTHR30525:SF0">
    <property type="entry name" value="1-DEOXY-D-XYLULOSE 5-PHOSPHATE REDUCTOISOMERASE, CHLOROPLASTIC"/>
    <property type="match status" value="1"/>
</dbReference>
<keyword evidence="4 9" id="KW-0521">NADP</keyword>
<keyword evidence="5 9" id="KW-0560">Oxidoreductase</keyword>
<feature type="binding site" evidence="9">
    <location>
        <position position="127"/>
    </location>
    <ligand>
        <name>NADPH</name>
        <dbReference type="ChEBI" id="CHEBI:57783"/>
    </ligand>
</feature>
<dbReference type="NCBIfam" id="NF009114">
    <property type="entry name" value="PRK12464.1"/>
    <property type="match status" value="1"/>
</dbReference>
<keyword evidence="3 9" id="KW-0479">Metal-binding</keyword>
<dbReference type="SUPFAM" id="SSF55347">
    <property type="entry name" value="Glyceraldehyde-3-phosphate dehydrogenase-like, C-terminal domain"/>
    <property type="match status" value="1"/>
</dbReference>
<dbReference type="GO" id="GO:0016853">
    <property type="term" value="F:isomerase activity"/>
    <property type="evidence" value="ECO:0007669"/>
    <property type="project" value="UniProtKB-KW"/>
</dbReference>
<dbReference type="SUPFAM" id="SSF51735">
    <property type="entry name" value="NAD(P)-binding Rossmann-fold domains"/>
    <property type="match status" value="1"/>
</dbReference>
<feature type="binding site" evidence="9">
    <location>
        <position position="219"/>
    </location>
    <ligand>
        <name>1-deoxy-D-xylulose 5-phosphate</name>
        <dbReference type="ChEBI" id="CHEBI:57792"/>
    </ligand>
</feature>
<comment type="cofactor">
    <cofactor evidence="9">
        <name>Mg(2+)</name>
        <dbReference type="ChEBI" id="CHEBI:18420"/>
    </cofactor>
    <cofactor evidence="9">
        <name>Mn(2+)</name>
        <dbReference type="ChEBI" id="CHEBI:29035"/>
    </cofactor>
</comment>
<dbReference type="FunFam" id="3.40.50.720:FF:000045">
    <property type="entry name" value="1-deoxy-D-xylulose 5-phosphate reductoisomerase"/>
    <property type="match status" value="1"/>
</dbReference>
<dbReference type="HAMAP" id="MF_00183">
    <property type="entry name" value="DXP_reductoisom"/>
    <property type="match status" value="1"/>
</dbReference>
<dbReference type="EC" id="1.1.1.267" evidence="9"/>
<dbReference type="GO" id="GO:0051484">
    <property type="term" value="P:isopentenyl diphosphate biosynthetic process, methylerythritol 4-phosphate pathway involved in terpenoid biosynthetic process"/>
    <property type="evidence" value="ECO:0007669"/>
    <property type="project" value="TreeGrafter"/>
</dbReference>
<feature type="binding site" evidence="9">
    <location>
        <position position="222"/>
    </location>
    <ligand>
        <name>1-deoxy-D-xylulose 5-phosphate</name>
        <dbReference type="ChEBI" id="CHEBI:57792"/>
    </ligand>
</feature>
<dbReference type="GO" id="GO:0070402">
    <property type="term" value="F:NADPH binding"/>
    <property type="evidence" value="ECO:0007669"/>
    <property type="project" value="InterPro"/>
</dbReference>
<dbReference type="InterPro" id="IPR013512">
    <property type="entry name" value="DXP_reductoisomerase_N"/>
</dbReference>
<evidence type="ECO:0000256" key="8">
    <source>
        <dbReference type="ARBA" id="ARBA00048543"/>
    </source>
</evidence>
<dbReference type="InterPro" id="IPR003821">
    <property type="entry name" value="DXP_reductoisomerase"/>
</dbReference>
<evidence type="ECO:0000313" key="13">
    <source>
        <dbReference type="EMBL" id="RPF57868.1"/>
    </source>
</evidence>
<keyword evidence="9" id="KW-0460">Magnesium</keyword>
<feature type="binding site" evidence="9">
    <location>
        <position position="151"/>
    </location>
    <ligand>
        <name>Mn(2+)</name>
        <dbReference type="ChEBI" id="CHEBI:29035"/>
    </ligand>
</feature>
<feature type="binding site" evidence="9">
    <location>
        <position position="11"/>
    </location>
    <ligand>
        <name>NADPH</name>
        <dbReference type="ChEBI" id="CHEBI:57783"/>
    </ligand>
</feature>
<feature type="binding site" evidence="9">
    <location>
        <position position="200"/>
    </location>
    <ligand>
        <name>1-deoxy-D-xylulose 5-phosphate</name>
        <dbReference type="ChEBI" id="CHEBI:57792"/>
    </ligand>
</feature>
<evidence type="ECO:0000256" key="9">
    <source>
        <dbReference type="HAMAP-Rule" id="MF_00183"/>
    </source>
</evidence>
<evidence type="ECO:0000259" key="10">
    <source>
        <dbReference type="Pfam" id="PF02670"/>
    </source>
</evidence>
<dbReference type="EMBL" id="RKRK01000002">
    <property type="protein sequence ID" value="RPF57868.1"/>
    <property type="molecule type" value="Genomic_DNA"/>
</dbReference>
<evidence type="ECO:0000256" key="2">
    <source>
        <dbReference type="ARBA" id="ARBA00006825"/>
    </source>
</evidence>
<evidence type="ECO:0000256" key="5">
    <source>
        <dbReference type="ARBA" id="ARBA00023002"/>
    </source>
</evidence>
<feature type="domain" description="1-deoxy-D-xylulose 5-phosphate reductoisomerase N-terminal" evidence="10">
    <location>
        <begin position="4"/>
        <end position="133"/>
    </location>
</feature>